<organism evidence="2 3">
    <name type="scientific">Rhodococcus olei</name>
    <dbReference type="NCBI Taxonomy" id="2161675"/>
    <lineage>
        <taxon>Bacteria</taxon>
        <taxon>Bacillati</taxon>
        <taxon>Actinomycetota</taxon>
        <taxon>Actinomycetes</taxon>
        <taxon>Mycobacteriales</taxon>
        <taxon>Nocardiaceae</taxon>
        <taxon>Rhodococcus</taxon>
    </lineage>
</organism>
<evidence type="ECO:0000313" key="3">
    <source>
        <dbReference type="Proteomes" id="UP001501183"/>
    </source>
</evidence>
<accession>A0ABP8P7J1</accession>
<protein>
    <recommendedName>
        <fullName evidence="4">SAV-6107-like HEPN domain-containing protein</fullName>
    </recommendedName>
</protein>
<reference evidence="3" key="1">
    <citation type="journal article" date="2019" name="Int. J. Syst. Evol. Microbiol.">
        <title>The Global Catalogue of Microorganisms (GCM) 10K type strain sequencing project: providing services to taxonomists for standard genome sequencing and annotation.</title>
        <authorList>
            <consortium name="The Broad Institute Genomics Platform"/>
            <consortium name="The Broad Institute Genome Sequencing Center for Infectious Disease"/>
            <person name="Wu L."/>
            <person name="Ma J."/>
        </authorList>
    </citation>
    <scope>NUCLEOTIDE SEQUENCE [LARGE SCALE GENOMIC DNA]</scope>
    <source>
        <strain evidence="3">JCM 32206</strain>
    </source>
</reference>
<name>A0ABP8P7J1_9NOCA</name>
<proteinExistence type="predicted"/>
<keyword evidence="3" id="KW-1185">Reference proteome</keyword>
<gene>
    <name evidence="2" type="ORF">GCM10023094_34670</name>
</gene>
<feature type="compositionally biased region" description="Basic and acidic residues" evidence="1">
    <location>
        <begin position="71"/>
        <end position="86"/>
    </location>
</feature>
<evidence type="ECO:0008006" key="4">
    <source>
        <dbReference type="Google" id="ProtNLM"/>
    </source>
</evidence>
<dbReference type="Proteomes" id="UP001501183">
    <property type="component" value="Unassembled WGS sequence"/>
</dbReference>
<comment type="caution">
    <text evidence="2">The sequence shown here is derived from an EMBL/GenBank/DDBJ whole genome shotgun (WGS) entry which is preliminary data.</text>
</comment>
<feature type="region of interest" description="Disordered" evidence="1">
    <location>
        <begin position="62"/>
        <end position="86"/>
    </location>
</feature>
<dbReference type="RefSeq" id="WP_345347601.1">
    <property type="nucleotide sequence ID" value="NZ_BAABFB010000051.1"/>
</dbReference>
<sequence length="86" mass="9118">MMNALIEMSRLAMRRPGPDTDVEAAAAWFQAKGRLLEQLAAAGGPDAADSAAHAAAAYARAGSMLRGQHRSRSEPHHPGDATRRLV</sequence>
<dbReference type="EMBL" id="BAABFB010000051">
    <property type="protein sequence ID" value="GAA4483277.1"/>
    <property type="molecule type" value="Genomic_DNA"/>
</dbReference>
<evidence type="ECO:0000256" key="1">
    <source>
        <dbReference type="SAM" id="MobiDB-lite"/>
    </source>
</evidence>
<evidence type="ECO:0000313" key="2">
    <source>
        <dbReference type="EMBL" id="GAA4483277.1"/>
    </source>
</evidence>